<evidence type="ECO:0000313" key="2">
    <source>
        <dbReference type="Proteomes" id="UP001295684"/>
    </source>
</evidence>
<sequence>MRSFKLNYLLQDILTIETQDDQNLQTALDILGELVKFNKRNILLLEAQIRPSDMQKFLNKCLSHLIDSNVFLRSILLAMLKCQASEPSQEGLFNADKGFIKNSKICSFVSTKIPEIINDIQSNLTVERISQTILSCLNTVIITIKFISSCCPKNRKVGHGKINSRISRDKIKLHLSTQKLGVLLLQ</sequence>
<evidence type="ECO:0000313" key="1">
    <source>
        <dbReference type="EMBL" id="CAI2383521.1"/>
    </source>
</evidence>
<dbReference type="Pfam" id="PF12463">
    <property type="entry name" value="DUF3689"/>
    <property type="match status" value="1"/>
</dbReference>
<reference evidence="1" key="1">
    <citation type="submission" date="2023-07" db="EMBL/GenBank/DDBJ databases">
        <authorList>
            <consortium name="AG Swart"/>
            <person name="Singh M."/>
            <person name="Singh A."/>
            <person name="Seah K."/>
            <person name="Emmerich C."/>
        </authorList>
    </citation>
    <scope>NUCLEOTIDE SEQUENCE</scope>
    <source>
        <strain evidence="1">DP1</strain>
    </source>
</reference>
<dbReference type="PANTHER" id="PTHR31743:SF1">
    <property type="entry name" value="SHORT TRANSIENT RECEPTOR POTENTIAL CHANNEL 4-ASSOCIATED PROTEIN"/>
    <property type="match status" value="1"/>
</dbReference>
<protein>
    <submittedName>
        <fullName evidence="1">Uncharacterized protein</fullName>
    </submittedName>
</protein>
<gene>
    <name evidence="1" type="ORF">ECRASSUSDP1_LOCUS25024</name>
</gene>
<dbReference type="EMBL" id="CAMPGE010025795">
    <property type="protein sequence ID" value="CAI2383521.1"/>
    <property type="molecule type" value="Genomic_DNA"/>
</dbReference>
<dbReference type="Proteomes" id="UP001295684">
    <property type="component" value="Unassembled WGS sequence"/>
</dbReference>
<organism evidence="1 2">
    <name type="scientific">Euplotes crassus</name>
    <dbReference type="NCBI Taxonomy" id="5936"/>
    <lineage>
        <taxon>Eukaryota</taxon>
        <taxon>Sar</taxon>
        <taxon>Alveolata</taxon>
        <taxon>Ciliophora</taxon>
        <taxon>Intramacronucleata</taxon>
        <taxon>Spirotrichea</taxon>
        <taxon>Hypotrichia</taxon>
        <taxon>Euplotida</taxon>
        <taxon>Euplotidae</taxon>
        <taxon>Moneuplotes</taxon>
    </lineage>
</organism>
<dbReference type="InterPro" id="IPR022162">
    <property type="entry name" value="TRPC4AP"/>
</dbReference>
<dbReference type="GO" id="GO:0031464">
    <property type="term" value="C:Cul4A-RING E3 ubiquitin ligase complex"/>
    <property type="evidence" value="ECO:0007669"/>
    <property type="project" value="InterPro"/>
</dbReference>
<dbReference type="AlphaFoldDB" id="A0AAD1Y3X0"/>
<accession>A0AAD1Y3X0</accession>
<dbReference type="GO" id="GO:0019902">
    <property type="term" value="F:phosphatase binding"/>
    <property type="evidence" value="ECO:0007669"/>
    <property type="project" value="TreeGrafter"/>
</dbReference>
<dbReference type="GO" id="GO:0006511">
    <property type="term" value="P:ubiquitin-dependent protein catabolic process"/>
    <property type="evidence" value="ECO:0007669"/>
    <property type="project" value="InterPro"/>
</dbReference>
<keyword evidence="2" id="KW-1185">Reference proteome</keyword>
<comment type="caution">
    <text evidence="1">The sequence shown here is derived from an EMBL/GenBank/DDBJ whole genome shotgun (WGS) entry which is preliminary data.</text>
</comment>
<name>A0AAD1Y3X0_EUPCR</name>
<proteinExistence type="predicted"/>
<dbReference type="PANTHER" id="PTHR31743">
    <property type="entry name" value="TRANSIENT RECEPTOR POTENTIAL CHANNEL 4-ASSOCIATED PROTEIN TCPC4AP"/>
    <property type="match status" value="1"/>
</dbReference>